<organism evidence="1 2">
    <name type="scientific">Bradyrhizobium japonicum</name>
    <dbReference type="NCBI Taxonomy" id="375"/>
    <lineage>
        <taxon>Bacteria</taxon>
        <taxon>Pseudomonadati</taxon>
        <taxon>Pseudomonadota</taxon>
        <taxon>Alphaproteobacteria</taxon>
        <taxon>Hyphomicrobiales</taxon>
        <taxon>Nitrobacteraceae</taxon>
        <taxon>Bradyrhizobium</taxon>
    </lineage>
</organism>
<dbReference type="EMBL" id="NAFL01000134">
    <property type="protein sequence ID" value="OSJ37103.1"/>
    <property type="molecule type" value="Genomic_DNA"/>
</dbReference>
<evidence type="ECO:0000313" key="2">
    <source>
        <dbReference type="Proteomes" id="UP000193335"/>
    </source>
</evidence>
<comment type="caution">
    <text evidence="1">The sequence shown here is derived from an EMBL/GenBank/DDBJ whole genome shotgun (WGS) entry which is preliminary data.</text>
</comment>
<reference evidence="1 2" key="1">
    <citation type="submission" date="2017-03" db="EMBL/GenBank/DDBJ databases">
        <title>Whole genome sequences of fourteen strains of Bradyrhizobium canariense and one strain of Bradyrhizobium japonicum isolated from Lupinus (Papilionoideae: Genisteae) species in Algeria.</title>
        <authorList>
            <person name="Crovadore J."/>
            <person name="Chekireb D."/>
            <person name="Brachmann A."/>
            <person name="Chablais R."/>
            <person name="Cochard B."/>
            <person name="Lefort F."/>
        </authorList>
    </citation>
    <scope>NUCLEOTIDE SEQUENCE [LARGE SCALE GENOMIC DNA]</scope>
    <source>
        <strain evidence="1 2">UBMA197</strain>
    </source>
</reference>
<name>A0A1Y2K0P5_BRAJP</name>
<dbReference type="Proteomes" id="UP000193335">
    <property type="component" value="Unassembled WGS sequence"/>
</dbReference>
<accession>A0A1Y2K0P5</accession>
<gene>
    <name evidence="1" type="ORF">BSZ19_00895</name>
</gene>
<evidence type="ECO:0000313" key="1">
    <source>
        <dbReference type="EMBL" id="OSJ37103.1"/>
    </source>
</evidence>
<dbReference type="AlphaFoldDB" id="A0A1Y2K0P5"/>
<sequence>MQLQLQMLRNILDEILASETFIRQKHRSAVEVAERVLWLVSRGEREPAAIKEHVLNEFLTYAAA</sequence>
<protein>
    <submittedName>
        <fullName evidence="1">Uncharacterized protein</fullName>
    </submittedName>
</protein>
<proteinExistence type="predicted"/>